<organism evidence="12 13">
    <name type="scientific">Blautia faecis</name>
    <dbReference type="NCBI Taxonomy" id="871665"/>
    <lineage>
        <taxon>Bacteria</taxon>
        <taxon>Bacillati</taxon>
        <taxon>Bacillota</taxon>
        <taxon>Clostridia</taxon>
        <taxon>Lachnospirales</taxon>
        <taxon>Lachnospiraceae</taxon>
        <taxon>Blautia</taxon>
    </lineage>
</organism>
<evidence type="ECO:0000256" key="6">
    <source>
        <dbReference type="ARBA" id="ARBA00022723"/>
    </source>
</evidence>
<dbReference type="Proteomes" id="UP001644719">
    <property type="component" value="Unassembled WGS sequence"/>
</dbReference>
<dbReference type="Gene3D" id="3.10.520.10">
    <property type="entry name" value="ApbE-like domains"/>
    <property type="match status" value="1"/>
</dbReference>
<evidence type="ECO:0000256" key="2">
    <source>
        <dbReference type="ARBA" id="ARBA00011955"/>
    </source>
</evidence>
<gene>
    <name evidence="12" type="ORF">G5B17_18110</name>
</gene>
<comment type="caution">
    <text evidence="12">The sequence shown here is derived from an EMBL/GenBank/DDBJ whole genome shotgun (WGS) entry which is preliminary data.</text>
</comment>
<dbReference type="PIRSF" id="PIRSF006268">
    <property type="entry name" value="ApbE"/>
    <property type="match status" value="1"/>
</dbReference>
<comment type="similarity">
    <text evidence="11">Belongs to the ApbE family.</text>
</comment>
<evidence type="ECO:0000256" key="4">
    <source>
        <dbReference type="ARBA" id="ARBA00022630"/>
    </source>
</evidence>
<keyword evidence="4 11" id="KW-0285">Flavoprotein</keyword>
<sequence length="358" mass="39263">MFNGRRHLRKRSAAGILWGSLLLTVISATVLGKTTTVVYASDVEKYTNADFAMDTVVSETLYTSGEDINTQIGEKLREMETTLLSWTEENSQISQLNNADGKTMEVSDELAADLEKIRQLSQESDGAFDPTLGKIIRLWDIDGENPHVPDQSEIDTLLPEVGYEKIQMDGNNVTLLDGCTLDLGAVGKGMGCDLIMDYLRSQPDVSGMILNLGGSSVMTYGEKPDGSPWKVALTDPRDTEGDYLGAITLDANQFLSTSGDYEKYFIEDGIRYHHILDPKTGYPVQNGLTSVTIVCDQGYLADGLSTACFVLGMDAAKPLLEKYDAEAVFVDEDKNVYVTSGLMDKFELMKDGYTVNEA</sequence>
<dbReference type="Pfam" id="PF02424">
    <property type="entry name" value="ApbE"/>
    <property type="match status" value="1"/>
</dbReference>
<evidence type="ECO:0000313" key="12">
    <source>
        <dbReference type="EMBL" id="NSG87276.1"/>
    </source>
</evidence>
<comment type="catalytic activity">
    <reaction evidence="10 11">
        <text>L-threonyl-[protein] + FAD = FMN-L-threonyl-[protein] + AMP + H(+)</text>
        <dbReference type="Rhea" id="RHEA:36847"/>
        <dbReference type="Rhea" id="RHEA-COMP:11060"/>
        <dbReference type="Rhea" id="RHEA-COMP:11061"/>
        <dbReference type="ChEBI" id="CHEBI:15378"/>
        <dbReference type="ChEBI" id="CHEBI:30013"/>
        <dbReference type="ChEBI" id="CHEBI:57692"/>
        <dbReference type="ChEBI" id="CHEBI:74257"/>
        <dbReference type="ChEBI" id="CHEBI:456215"/>
        <dbReference type="EC" id="2.7.1.180"/>
    </reaction>
</comment>
<dbReference type="EC" id="2.7.1.180" evidence="2 11"/>
<comment type="cofactor">
    <cofactor evidence="1">
        <name>Mg(2+)</name>
        <dbReference type="ChEBI" id="CHEBI:18420"/>
    </cofactor>
</comment>
<dbReference type="PANTHER" id="PTHR30040:SF2">
    <property type="entry name" value="FAD:PROTEIN FMN TRANSFERASE"/>
    <property type="match status" value="1"/>
</dbReference>
<dbReference type="PANTHER" id="PTHR30040">
    <property type="entry name" value="THIAMINE BIOSYNTHESIS LIPOPROTEIN APBE"/>
    <property type="match status" value="1"/>
</dbReference>
<dbReference type="SUPFAM" id="SSF143631">
    <property type="entry name" value="ApbE-like"/>
    <property type="match status" value="1"/>
</dbReference>
<reference evidence="12 13" key="1">
    <citation type="journal article" date="2020" name="Cell Host Microbe">
        <title>Functional and Genomic Variation between Human-Derived Isolates of Lachnospiraceae Reveals Inter- and Intra-Species Diversity.</title>
        <authorList>
            <person name="Sorbara M.T."/>
            <person name="Littmann E.R."/>
            <person name="Fontana E."/>
            <person name="Moody T.U."/>
            <person name="Kohout C.E."/>
            <person name="Gjonbalaj M."/>
            <person name="Eaton V."/>
            <person name="Seok R."/>
            <person name="Leiner I.M."/>
            <person name="Pamer E.G."/>
        </authorList>
    </citation>
    <scope>NUCLEOTIDE SEQUENCE [LARGE SCALE GENOMIC DNA]</scope>
    <source>
        <strain evidence="12 13">MSK.17.74</strain>
    </source>
</reference>
<evidence type="ECO:0000256" key="8">
    <source>
        <dbReference type="ARBA" id="ARBA00022842"/>
    </source>
</evidence>
<keyword evidence="5 11" id="KW-0808">Transferase</keyword>
<evidence type="ECO:0000256" key="7">
    <source>
        <dbReference type="ARBA" id="ARBA00022827"/>
    </source>
</evidence>
<keyword evidence="13" id="KW-1185">Reference proteome</keyword>
<keyword evidence="7 11" id="KW-0274">FAD</keyword>
<accession>A0ABX2HBA3</accession>
<keyword evidence="8 11" id="KW-0460">Magnesium</keyword>
<evidence type="ECO:0000256" key="5">
    <source>
        <dbReference type="ARBA" id="ARBA00022679"/>
    </source>
</evidence>
<evidence type="ECO:0000256" key="1">
    <source>
        <dbReference type="ARBA" id="ARBA00001946"/>
    </source>
</evidence>
<dbReference type="GO" id="GO:0016740">
    <property type="term" value="F:transferase activity"/>
    <property type="evidence" value="ECO:0007669"/>
    <property type="project" value="UniProtKB-KW"/>
</dbReference>
<evidence type="ECO:0000256" key="9">
    <source>
        <dbReference type="ARBA" id="ARBA00031306"/>
    </source>
</evidence>
<dbReference type="InterPro" id="IPR024932">
    <property type="entry name" value="ApbE"/>
</dbReference>
<keyword evidence="6 11" id="KW-0479">Metal-binding</keyword>
<evidence type="ECO:0000313" key="13">
    <source>
        <dbReference type="Proteomes" id="UP001644719"/>
    </source>
</evidence>
<evidence type="ECO:0000256" key="3">
    <source>
        <dbReference type="ARBA" id="ARBA00016337"/>
    </source>
</evidence>
<protein>
    <recommendedName>
        <fullName evidence="3 11">FAD:protein FMN transferase</fullName>
        <ecNumber evidence="2 11">2.7.1.180</ecNumber>
    </recommendedName>
    <alternativeName>
        <fullName evidence="9 11">Flavin transferase</fullName>
    </alternativeName>
</protein>
<evidence type="ECO:0000256" key="10">
    <source>
        <dbReference type="ARBA" id="ARBA00048540"/>
    </source>
</evidence>
<evidence type="ECO:0000256" key="11">
    <source>
        <dbReference type="PIRNR" id="PIRNR006268"/>
    </source>
</evidence>
<name>A0ABX2HBA3_9FIRM</name>
<proteinExistence type="inferred from homology"/>
<dbReference type="EMBL" id="JAAITS010000068">
    <property type="protein sequence ID" value="NSG87276.1"/>
    <property type="molecule type" value="Genomic_DNA"/>
</dbReference>
<dbReference type="InterPro" id="IPR003374">
    <property type="entry name" value="ApbE-like_sf"/>
</dbReference>